<feature type="compositionally biased region" description="Basic and acidic residues" evidence="7">
    <location>
        <begin position="195"/>
        <end position="204"/>
    </location>
</feature>
<dbReference type="InterPro" id="IPR011989">
    <property type="entry name" value="ARM-like"/>
</dbReference>
<feature type="compositionally biased region" description="Low complexity" evidence="7">
    <location>
        <begin position="327"/>
        <end position="336"/>
    </location>
</feature>
<keyword evidence="5" id="KW-0496">Mitochondrion</keyword>
<organism evidence="10 11">
    <name type="scientific">Aplysia californica</name>
    <name type="common">California sea hare</name>
    <dbReference type="NCBI Taxonomy" id="6500"/>
    <lineage>
        <taxon>Eukaryota</taxon>
        <taxon>Metazoa</taxon>
        <taxon>Spiralia</taxon>
        <taxon>Lophotrochozoa</taxon>
        <taxon>Mollusca</taxon>
        <taxon>Gastropoda</taxon>
        <taxon>Heterobranchia</taxon>
        <taxon>Euthyneura</taxon>
        <taxon>Tectipleura</taxon>
        <taxon>Aplysiida</taxon>
        <taxon>Aplysioidea</taxon>
        <taxon>Aplysiidae</taxon>
        <taxon>Aplysia</taxon>
    </lineage>
</organism>
<keyword evidence="3 8" id="KW-0812">Transmembrane</keyword>
<dbReference type="PANTHER" id="PTHR15712">
    <property type="entry name" value="ARMADILLO REPEAT CONTAINING PROTEIN"/>
    <property type="match status" value="1"/>
</dbReference>
<evidence type="ECO:0000256" key="3">
    <source>
        <dbReference type="ARBA" id="ARBA00022692"/>
    </source>
</evidence>
<gene>
    <name evidence="11" type="primary">LOC101864094</name>
</gene>
<dbReference type="Proteomes" id="UP000694888">
    <property type="component" value="Unplaced"/>
</dbReference>
<evidence type="ECO:0000256" key="5">
    <source>
        <dbReference type="ARBA" id="ARBA00023128"/>
    </source>
</evidence>
<feature type="domain" description="Armadillo repeat-containing" evidence="9">
    <location>
        <begin position="489"/>
        <end position="623"/>
    </location>
</feature>
<feature type="transmembrane region" description="Helical" evidence="8">
    <location>
        <begin position="18"/>
        <end position="36"/>
    </location>
</feature>
<evidence type="ECO:0000256" key="2">
    <source>
        <dbReference type="ARBA" id="ARBA00004325"/>
    </source>
</evidence>
<feature type="compositionally biased region" description="Acidic residues" evidence="7">
    <location>
        <begin position="157"/>
        <end position="172"/>
    </location>
</feature>
<evidence type="ECO:0000259" key="9">
    <source>
        <dbReference type="Pfam" id="PF04826"/>
    </source>
</evidence>
<feature type="region of interest" description="Disordered" evidence="7">
    <location>
        <begin position="43"/>
        <end position="110"/>
    </location>
</feature>
<evidence type="ECO:0000256" key="8">
    <source>
        <dbReference type="SAM" id="Phobius"/>
    </source>
</evidence>
<dbReference type="Gene3D" id="1.25.10.10">
    <property type="entry name" value="Leucine-rich Repeat Variant"/>
    <property type="match status" value="1"/>
</dbReference>
<keyword evidence="4 8" id="KW-1133">Transmembrane helix</keyword>
<dbReference type="PANTHER" id="PTHR15712:SF23">
    <property type="entry name" value="ARMADILLO REPEAT CONTAINING 10"/>
    <property type="match status" value="1"/>
</dbReference>
<feature type="compositionally biased region" description="Polar residues" evidence="7">
    <location>
        <begin position="205"/>
        <end position="215"/>
    </location>
</feature>
<dbReference type="InterPro" id="IPR016024">
    <property type="entry name" value="ARM-type_fold"/>
</dbReference>
<evidence type="ECO:0000313" key="11">
    <source>
        <dbReference type="RefSeq" id="XP_035828308.1"/>
    </source>
</evidence>
<proteinExistence type="predicted"/>
<name>A0ABM1W0W5_APLCA</name>
<feature type="compositionally biased region" description="Polar residues" evidence="7">
    <location>
        <begin position="224"/>
        <end position="234"/>
    </location>
</feature>
<evidence type="ECO:0000256" key="1">
    <source>
        <dbReference type="ARBA" id="ARBA00004167"/>
    </source>
</evidence>
<feature type="compositionally biased region" description="Low complexity" evidence="7">
    <location>
        <begin position="79"/>
        <end position="92"/>
    </location>
</feature>
<comment type="subcellular location">
    <subcellularLocation>
        <location evidence="1">Membrane</location>
        <topology evidence="1">Single-pass membrane protein</topology>
    </subcellularLocation>
    <subcellularLocation>
        <location evidence="2">Mitochondrion membrane</location>
    </subcellularLocation>
</comment>
<dbReference type="SUPFAM" id="SSF48371">
    <property type="entry name" value="ARM repeat"/>
    <property type="match status" value="1"/>
</dbReference>
<evidence type="ECO:0000256" key="4">
    <source>
        <dbReference type="ARBA" id="ARBA00022989"/>
    </source>
</evidence>
<dbReference type="GeneID" id="101864094"/>
<evidence type="ECO:0000256" key="7">
    <source>
        <dbReference type="SAM" id="MobiDB-lite"/>
    </source>
</evidence>
<evidence type="ECO:0000256" key="6">
    <source>
        <dbReference type="ARBA" id="ARBA00023136"/>
    </source>
</evidence>
<sequence>MKSRFPVLKMASPESTRIVLGVFAATGVVVITYLLLKKFGPKKKDNSFPETSGDGLEATKPKETEPAQPTQASKESVQEELQSEVSSLASQEPTGKASEPDVVPDQSDVCADPLTQDCQSSFFAIDGGYNLANSSLTINTENGVGSGRKSDRSSDESSYDVIEDEAIEEVVSEEERKDAPEIVEGASQEEVSLEGTREEGKLTDQESFQDANETSMVMVENVEKSGSSYYTSADESVEMPSEKQNESADKDVSEQEERESPKDDKKEDLEASVTDNEKTLVPSTSSVSENAELNDAGGPQVTESKGQGEESVGPATLGGEEEKRQESMSSSMEMSSWQDVGADVEIVKGDEQQEVAAEDVSQNAQVLPITDAVLSAEIGAAADNEDEEAATQEPSSEEVTRVLSLCQSSPAQLSQQDVEVLVSILSRPDTGLVPTVLDSLVRVSAFTQHNPKLRASRCPQVVTALTTEKCQELVQGKVGSETMLQALCQVVTNFSLDPTTQALMEDSIPALVDVFSLDTTSEALQLSLLRPLINFSSEATYHSYYTGLVPRLFSLLDSGSPAVRVQSLKVLVNLSLDKDLVPNLLAAKAPSCLLELLDLPTSNDIILRVVTLLANMEQSLQDEPRAPLALPVEEKVESPLTLHTALRGVTQLPHLRNKVFRLTRHDDEDVVYQASRLYKLITSTTK</sequence>
<dbReference type="InterPro" id="IPR006911">
    <property type="entry name" value="ARM-rpt_dom"/>
</dbReference>
<feature type="compositionally biased region" description="Polar residues" evidence="7">
    <location>
        <begin position="281"/>
        <end position="291"/>
    </location>
</feature>
<accession>A0ABM1W0W5</accession>
<protein>
    <submittedName>
        <fullName evidence="11">Uncharacterized protein LOC101864094</fullName>
    </submittedName>
</protein>
<dbReference type="InterPro" id="IPR051303">
    <property type="entry name" value="Armcx_regulator"/>
</dbReference>
<reference evidence="11" key="1">
    <citation type="submission" date="2025-08" db="UniProtKB">
        <authorList>
            <consortium name="RefSeq"/>
        </authorList>
    </citation>
    <scope>IDENTIFICATION</scope>
</reference>
<dbReference type="Pfam" id="PF04826">
    <property type="entry name" value="Arm_2"/>
    <property type="match status" value="1"/>
</dbReference>
<evidence type="ECO:0000313" key="10">
    <source>
        <dbReference type="Proteomes" id="UP000694888"/>
    </source>
</evidence>
<feature type="region of interest" description="Disordered" evidence="7">
    <location>
        <begin position="136"/>
        <end position="338"/>
    </location>
</feature>
<feature type="compositionally biased region" description="Basic and acidic residues" evidence="7">
    <location>
        <begin position="240"/>
        <end position="269"/>
    </location>
</feature>
<keyword evidence="10" id="KW-1185">Reference proteome</keyword>
<dbReference type="RefSeq" id="XP_035828308.1">
    <property type="nucleotide sequence ID" value="XM_035972415.1"/>
</dbReference>
<keyword evidence="6 8" id="KW-0472">Membrane</keyword>